<evidence type="ECO:0000313" key="2">
    <source>
        <dbReference type="EMBL" id="CAH0387724.1"/>
    </source>
</evidence>
<dbReference type="EMBL" id="OU963864">
    <property type="protein sequence ID" value="CAH0387724.1"/>
    <property type="molecule type" value="Genomic_DNA"/>
</dbReference>
<accession>A0A9P0AAN5</accession>
<dbReference type="AlphaFoldDB" id="A0A9P0AAN5"/>
<sequence length="78" mass="9078">MSVLVVFLKANNKHTLYLLKKKEEEEEEKLGACPFKSHWSGRWFQSQVPHHIVINGSMFDTKGLCIESKGDKFIIEDR</sequence>
<dbReference type="Pfam" id="PF23071">
    <property type="entry name" value="DUF7044"/>
    <property type="match status" value="1"/>
</dbReference>
<reference evidence="2" key="1">
    <citation type="submission" date="2021-12" db="EMBL/GenBank/DDBJ databases">
        <authorList>
            <person name="King R."/>
        </authorList>
    </citation>
    <scope>NUCLEOTIDE SEQUENCE</scope>
</reference>
<organism evidence="2 3">
    <name type="scientific">Bemisia tabaci</name>
    <name type="common">Sweetpotato whitefly</name>
    <name type="synonym">Aleurodes tabaci</name>
    <dbReference type="NCBI Taxonomy" id="7038"/>
    <lineage>
        <taxon>Eukaryota</taxon>
        <taxon>Metazoa</taxon>
        <taxon>Ecdysozoa</taxon>
        <taxon>Arthropoda</taxon>
        <taxon>Hexapoda</taxon>
        <taxon>Insecta</taxon>
        <taxon>Pterygota</taxon>
        <taxon>Neoptera</taxon>
        <taxon>Paraneoptera</taxon>
        <taxon>Hemiptera</taxon>
        <taxon>Sternorrhyncha</taxon>
        <taxon>Aleyrodoidea</taxon>
        <taxon>Aleyrodidae</taxon>
        <taxon>Aleyrodinae</taxon>
        <taxon>Bemisia</taxon>
    </lineage>
</organism>
<proteinExistence type="predicted"/>
<keyword evidence="3" id="KW-1185">Reference proteome</keyword>
<feature type="domain" description="DUF7044" evidence="1">
    <location>
        <begin position="32"/>
        <end position="77"/>
    </location>
</feature>
<dbReference type="InterPro" id="IPR055472">
    <property type="entry name" value="DUF7044"/>
</dbReference>
<dbReference type="Proteomes" id="UP001152759">
    <property type="component" value="Chromosome 3"/>
</dbReference>
<name>A0A9P0AAN5_BEMTA</name>
<evidence type="ECO:0000259" key="1">
    <source>
        <dbReference type="Pfam" id="PF23071"/>
    </source>
</evidence>
<evidence type="ECO:0000313" key="3">
    <source>
        <dbReference type="Proteomes" id="UP001152759"/>
    </source>
</evidence>
<gene>
    <name evidence="2" type="ORF">BEMITA_LOCUS6699</name>
</gene>
<protein>
    <recommendedName>
        <fullName evidence="1">DUF7044 domain-containing protein</fullName>
    </recommendedName>
</protein>